<dbReference type="Proteomes" id="UP000476332">
    <property type="component" value="Unassembled WGS sequence"/>
</dbReference>
<dbReference type="EMBL" id="JAAAMJ010000004">
    <property type="protein sequence ID" value="NDV86648.1"/>
    <property type="molecule type" value="Genomic_DNA"/>
</dbReference>
<proteinExistence type="predicted"/>
<gene>
    <name evidence="1" type="ORF">GTW51_08035</name>
</gene>
<reference evidence="1 2" key="1">
    <citation type="submission" date="2020-01" db="EMBL/GenBank/DDBJ databases">
        <title>Genomes of bacteria type strains.</title>
        <authorList>
            <person name="Chen J."/>
            <person name="Zhu S."/>
            <person name="Chen J."/>
        </authorList>
    </citation>
    <scope>NUCLEOTIDE SEQUENCE [LARGE SCALE GENOMIC DNA]</scope>
    <source>
        <strain evidence="1 2">KCTC 52919</strain>
    </source>
</reference>
<protein>
    <submittedName>
        <fullName evidence="1">Uncharacterized protein</fullName>
    </submittedName>
</protein>
<dbReference type="AlphaFoldDB" id="A0A6L9MG77"/>
<comment type="caution">
    <text evidence="1">The sequence shown here is derived from an EMBL/GenBank/DDBJ whole genome shotgun (WGS) entry which is preliminary data.</text>
</comment>
<keyword evidence="2" id="KW-1185">Reference proteome</keyword>
<evidence type="ECO:0000313" key="1">
    <source>
        <dbReference type="EMBL" id="NDV86648.1"/>
    </source>
</evidence>
<organism evidence="1 2">
    <name type="scientific">Aurantimonas aggregata</name>
    <dbReference type="NCBI Taxonomy" id="2047720"/>
    <lineage>
        <taxon>Bacteria</taxon>
        <taxon>Pseudomonadati</taxon>
        <taxon>Pseudomonadota</taxon>
        <taxon>Alphaproteobacteria</taxon>
        <taxon>Hyphomicrobiales</taxon>
        <taxon>Aurantimonadaceae</taxon>
        <taxon>Aurantimonas</taxon>
    </lineage>
</organism>
<name>A0A6L9MG77_9HYPH</name>
<accession>A0A6L9MG77</accession>
<sequence>MDNTPLSLLGCIEALDWLFEPGCPVTITDMVVAEAIRDPGDAKDQRRGTRAYISGWLQENRARLTILDTAEGARYHREMHLWERAGRPGDLRPSWRDRGERSLLSAVQVLKQALQLDEEIIVIVDDRDARDAVRAVRADLTMMGTRTFIRWMDEDFGVSGADTAWQAIRLATDDTADAGEDADPVFVRSGS</sequence>
<evidence type="ECO:0000313" key="2">
    <source>
        <dbReference type="Proteomes" id="UP000476332"/>
    </source>
</evidence>